<name>X5MLC5_9HYPH</name>
<dbReference type="OrthoDB" id="8440562at2"/>
<dbReference type="AlphaFoldDB" id="X5MLC5"/>
<keyword evidence="2" id="KW-1185">Reference proteome</keyword>
<evidence type="ECO:0000313" key="1">
    <source>
        <dbReference type="EMBL" id="CDO59375.1"/>
    </source>
</evidence>
<reference evidence="1 2" key="1">
    <citation type="journal article" date="2014" name="Front. Genet.">
        <title>Genome and metabolic network of "Candidatus Phaeomarinobacter ectocarpi" Ec32, a new candidate genus of Alphaproteobacteria frequently associated with brown algae.</title>
        <authorList>
            <person name="Dittami S.M."/>
            <person name="Barbeyron T."/>
            <person name="Boyen C."/>
            <person name="Cambefort J."/>
            <person name="Collet G."/>
            <person name="Delage L."/>
            <person name="Gobet A."/>
            <person name="Groisillier A."/>
            <person name="Leblanc C."/>
            <person name="Michel G."/>
            <person name="Scornet D."/>
            <person name="Siegel A."/>
            <person name="Tapia J.E."/>
            <person name="Tonon T."/>
        </authorList>
    </citation>
    <scope>NUCLEOTIDE SEQUENCE [LARGE SCALE GENOMIC DNA]</scope>
    <source>
        <strain evidence="1 2">Ec32</strain>
    </source>
</reference>
<dbReference type="STRING" id="1458461.BN1012_Phect1161"/>
<proteinExistence type="predicted"/>
<organism evidence="1 2">
    <name type="scientific">Candidatus Phaeomarinibacter ectocarpi</name>
    <dbReference type="NCBI Taxonomy" id="1458461"/>
    <lineage>
        <taxon>Bacteria</taxon>
        <taxon>Pseudomonadati</taxon>
        <taxon>Pseudomonadota</taxon>
        <taxon>Alphaproteobacteria</taxon>
        <taxon>Hyphomicrobiales</taxon>
        <taxon>Parvibaculaceae</taxon>
        <taxon>Candidatus Phaeomarinibacter</taxon>
    </lineage>
</organism>
<dbReference type="HOGENOM" id="CLU_917304_0_0_5"/>
<evidence type="ECO:0000313" key="2">
    <source>
        <dbReference type="Proteomes" id="UP000032160"/>
    </source>
</evidence>
<dbReference type="Proteomes" id="UP000032160">
    <property type="component" value="Chromosome I"/>
</dbReference>
<protein>
    <submittedName>
        <fullName evidence="1">Uncharacterized protein</fullName>
    </submittedName>
</protein>
<sequence>MRAAKQLSFAVSGAIALGAVATGFVVPTLPAQAAVGPCSTPTVAFVKDVQGSDDSVRIARGGSEGPLGVFSPLCEGDVLKLGSSADRVVVAVAGASHPREFRGPSSHTIGGAETASQSVSEIIEGRLLPLGDRMVAQGLGRSAEEFTFGLLDLEAESAQIKSGFRPLWVGWTGGQAPFELLVLDPDDRIFASTTLSDKSTTIAAREIVPGRYSIVVKDSFGRTNQTFFDAVETAPPAPEVEAPNWMGRDTAAMFSAFCVASEDPFTWSYEAAQILNQASDNGLDREAALALLASGDTAALCPL</sequence>
<accession>X5MLC5</accession>
<dbReference type="RefSeq" id="WP_043950050.1">
    <property type="nucleotide sequence ID" value="NZ_HG966617.1"/>
</dbReference>
<dbReference type="EMBL" id="HG966617">
    <property type="protein sequence ID" value="CDO59375.1"/>
    <property type="molecule type" value="Genomic_DNA"/>
</dbReference>
<gene>
    <name evidence="1" type="ORF">BN1012_Phect1161</name>
</gene>
<dbReference type="KEGG" id="pect:BN1012_Phect1161"/>